<feature type="compositionally biased region" description="Low complexity" evidence="17">
    <location>
        <begin position="200"/>
        <end position="229"/>
    </location>
</feature>
<dbReference type="CDD" id="cd17920">
    <property type="entry name" value="DEXHc_RecQ"/>
    <property type="match status" value="1"/>
</dbReference>
<feature type="region of interest" description="Disordered" evidence="17">
    <location>
        <begin position="1004"/>
        <end position="1066"/>
    </location>
</feature>
<dbReference type="PROSITE" id="PS51999">
    <property type="entry name" value="ZF_GRF"/>
    <property type="match status" value="1"/>
</dbReference>
<dbReference type="InterPro" id="IPR010666">
    <property type="entry name" value="Znf_GRF"/>
</dbReference>
<dbReference type="InterPro" id="IPR011545">
    <property type="entry name" value="DEAD/DEAH_box_helicase_dom"/>
</dbReference>
<keyword evidence="12" id="KW-0413">Isomerase</keyword>
<dbReference type="EMBL" id="KV784375">
    <property type="protein sequence ID" value="OEU09439.1"/>
    <property type="molecule type" value="Genomic_DNA"/>
</dbReference>
<dbReference type="GO" id="GO:0003677">
    <property type="term" value="F:DNA binding"/>
    <property type="evidence" value="ECO:0007669"/>
    <property type="project" value="UniProtKB-KW"/>
</dbReference>
<keyword evidence="13" id="KW-0539">Nucleus</keyword>
<dbReference type="Proteomes" id="UP000095751">
    <property type="component" value="Unassembled WGS sequence"/>
</dbReference>
<feature type="domain" description="HRDC" evidence="18">
    <location>
        <begin position="1083"/>
        <end position="1168"/>
    </location>
</feature>
<dbReference type="GO" id="GO:0005694">
    <property type="term" value="C:chromosome"/>
    <property type="evidence" value="ECO:0007669"/>
    <property type="project" value="TreeGrafter"/>
</dbReference>
<dbReference type="InterPro" id="IPR032284">
    <property type="entry name" value="RecQ_Zn-bd"/>
</dbReference>
<feature type="compositionally biased region" description="Polar residues" evidence="17">
    <location>
        <begin position="159"/>
        <end position="171"/>
    </location>
</feature>
<dbReference type="Gene3D" id="1.10.10.10">
    <property type="entry name" value="Winged helix-like DNA-binding domain superfamily/Winged helix DNA-binding domain"/>
    <property type="match status" value="1"/>
</dbReference>
<dbReference type="SMART" id="SM00490">
    <property type="entry name" value="HELICc"/>
    <property type="match status" value="1"/>
</dbReference>
<dbReference type="PROSITE" id="PS00690">
    <property type="entry name" value="DEAH_ATP_HELICASE"/>
    <property type="match status" value="1"/>
</dbReference>
<feature type="region of interest" description="Disordered" evidence="17">
    <location>
        <begin position="121"/>
        <end position="239"/>
    </location>
</feature>
<comment type="cofactor">
    <cofactor evidence="1">
        <name>Zn(2+)</name>
        <dbReference type="ChEBI" id="CHEBI:29105"/>
    </cofactor>
</comment>
<keyword evidence="6 16" id="KW-0863">Zinc-finger</keyword>
<feature type="compositionally biased region" description="Low complexity" evidence="17">
    <location>
        <begin position="298"/>
        <end position="309"/>
    </location>
</feature>
<evidence type="ECO:0000256" key="6">
    <source>
        <dbReference type="ARBA" id="ARBA00022771"/>
    </source>
</evidence>
<dbReference type="PANTHER" id="PTHR13710">
    <property type="entry name" value="DNA HELICASE RECQ FAMILY MEMBER"/>
    <property type="match status" value="1"/>
</dbReference>
<evidence type="ECO:0000256" key="10">
    <source>
        <dbReference type="ARBA" id="ARBA00022840"/>
    </source>
</evidence>
<feature type="compositionally biased region" description="Low complexity" evidence="17">
    <location>
        <begin position="144"/>
        <end position="157"/>
    </location>
</feature>
<keyword evidence="11" id="KW-0238">DNA-binding</keyword>
<dbReference type="GO" id="GO:0000724">
    <property type="term" value="P:double-strand break repair via homologous recombination"/>
    <property type="evidence" value="ECO:0007669"/>
    <property type="project" value="TreeGrafter"/>
</dbReference>
<dbReference type="InterPro" id="IPR002464">
    <property type="entry name" value="DNA/RNA_helicase_DEAH_CS"/>
</dbReference>
<evidence type="ECO:0000256" key="8">
    <source>
        <dbReference type="ARBA" id="ARBA00022806"/>
    </source>
</evidence>
<dbReference type="GO" id="GO:0016787">
    <property type="term" value="F:hydrolase activity"/>
    <property type="evidence" value="ECO:0007669"/>
    <property type="project" value="UniProtKB-KW"/>
</dbReference>
<evidence type="ECO:0000313" key="22">
    <source>
        <dbReference type="EMBL" id="OEU09439.1"/>
    </source>
</evidence>
<evidence type="ECO:0000256" key="1">
    <source>
        <dbReference type="ARBA" id="ARBA00001947"/>
    </source>
</evidence>
<dbReference type="InterPro" id="IPR014001">
    <property type="entry name" value="Helicase_ATP-bd"/>
</dbReference>
<organism evidence="22 23">
    <name type="scientific">Fragilariopsis cylindrus CCMP1102</name>
    <dbReference type="NCBI Taxonomy" id="635003"/>
    <lineage>
        <taxon>Eukaryota</taxon>
        <taxon>Sar</taxon>
        <taxon>Stramenopiles</taxon>
        <taxon>Ochrophyta</taxon>
        <taxon>Bacillariophyta</taxon>
        <taxon>Bacillariophyceae</taxon>
        <taxon>Bacillariophycidae</taxon>
        <taxon>Bacillariales</taxon>
        <taxon>Bacillariaceae</taxon>
        <taxon>Fragilariopsis</taxon>
    </lineage>
</organism>
<evidence type="ECO:0000256" key="3">
    <source>
        <dbReference type="ARBA" id="ARBA00005446"/>
    </source>
</evidence>
<dbReference type="Pfam" id="PF00270">
    <property type="entry name" value="DEAD"/>
    <property type="match status" value="1"/>
</dbReference>
<dbReference type="InterPro" id="IPR036390">
    <property type="entry name" value="WH_DNA-bd_sf"/>
</dbReference>
<feature type="region of interest" description="Disordered" evidence="17">
    <location>
        <begin position="1175"/>
        <end position="1214"/>
    </location>
</feature>
<feature type="region of interest" description="Disordered" evidence="17">
    <location>
        <begin position="446"/>
        <end position="472"/>
    </location>
</feature>
<comment type="catalytic activity">
    <reaction evidence="14">
        <text>Couples ATP hydrolysis with the unwinding of duplex DNA by translocating in the 3'-5' direction.</text>
        <dbReference type="EC" id="5.6.2.4"/>
    </reaction>
</comment>
<dbReference type="Pfam" id="PF09382">
    <property type="entry name" value="RQC"/>
    <property type="match status" value="1"/>
</dbReference>
<gene>
    <name evidence="22" type="primary">RecQ5a</name>
    <name evidence="22" type="ORF">FRACYDRAFT_248290</name>
</gene>
<dbReference type="InterPro" id="IPR010997">
    <property type="entry name" value="HRDC-like_sf"/>
</dbReference>
<evidence type="ECO:0000259" key="20">
    <source>
        <dbReference type="PROSITE" id="PS51194"/>
    </source>
</evidence>
<dbReference type="FunFam" id="3.40.50.300:FF:000296">
    <property type="entry name" value="ATP-dependent DNA helicase RecQ"/>
    <property type="match status" value="1"/>
</dbReference>
<feature type="region of interest" description="Disordered" evidence="17">
    <location>
        <begin position="286"/>
        <end position="398"/>
    </location>
</feature>
<feature type="compositionally biased region" description="Low complexity" evidence="17">
    <location>
        <begin position="447"/>
        <end position="464"/>
    </location>
</feature>
<evidence type="ECO:0000256" key="13">
    <source>
        <dbReference type="ARBA" id="ARBA00023242"/>
    </source>
</evidence>
<reference evidence="22 23" key="1">
    <citation type="submission" date="2016-09" db="EMBL/GenBank/DDBJ databases">
        <title>Extensive genetic diversity and differential bi-allelic expression allows diatom success in the polar Southern Ocean.</title>
        <authorList>
            <consortium name="DOE Joint Genome Institute"/>
            <person name="Mock T."/>
            <person name="Otillar R.P."/>
            <person name="Strauss J."/>
            <person name="Dupont C."/>
            <person name="Frickenhaus S."/>
            <person name="Maumus F."/>
            <person name="Mcmullan M."/>
            <person name="Sanges R."/>
            <person name="Schmutz J."/>
            <person name="Toseland A."/>
            <person name="Valas R."/>
            <person name="Veluchamy A."/>
            <person name="Ward B.J."/>
            <person name="Allen A."/>
            <person name="Barry K."/>
            <person name="Falciatore A."/>
            <person name="Ferrante M."/>
            <person name="Fortunato A.E."/>
            <person name="Gloeckner G."/>
            <person name="Gruber A."/>
            <person name="Hipkin R."/>
            <person name="Janech M."/>
            <person name="Kroth P."/>
            <person name="Leese F."/>
            <person name="Lindquist E."/>
            <person name="Lyon B.R."/>
            <person name="Martin J."/>
            <person name="Mayer C."/>
            <person name="Parker M."/>
            <person name="Quesneville H."/>
            <person name="Raymond J."/>
            <person name="Uhlig C."/>
            <person name="Valentin K.U."/>
            <person name="Worden A.Z."/>
            <person name="Armbrust E.V."/>
            <person name="Bowler C."/>
            <person name="Green B."/>
            <person name="Moulton V."/>
            <person name="Van Oosterhout C."/>
            <person name="Grigoriev I."/>
        </authorList>
    </citation>
    <scope>NUCLEOTIDE SEQUENCE [LARGE SCALE GENOMIC DNA]</scope>
    <source>
        <strain evidence="22 23">CCMP1102</strain>
    </source>
</reference>
<feature type="domain" description="Helicase C-terminal" evidence="20">
    <location>
        <begin position="680"/>
        <end position="836"/>
    </location>
</feature>
<evidence type="ECO:0000259" key="19">
    <source>
        <dbReference type="PROSITE" id="PS51192"/>
    </source>
</evidence>
<dbReference type="SMART" id="SM00487">
    <property type="entry name" value="DEXDc"/>
    <property type="match status" value="1"/>
</dbReference>
<feature type="compositionally biased region" description="Low complexity" evidence="17">
    <location>
        <begin position="126"/>
        <end position="135"/>
    </location>
</feature>
<dbReference type="PROSITE" id="PS50967">
    <property type="entry name" value="HRDC"/>
    <property type="match status" value="1"/>
</dbReference>
<dbReference type="SUPFAM" id="SSF52540">
    <property type="entry name" value="P-loop containing nucleoside triphosphate hydrolases"/>
    <property type="match status" value="1"/>
</dbReference>
<evidence type="ECO:0000256" key="7">
    <source>
        <dbReference type="ARBA" id="ARBA00022801"/>
    </source>
</evidence>
<evidence type="ECO:0000256" key="11">
    <source>
        <dbReference type="ARBA" id="ARBA00023125"/>
    </source>
</evidence>
<dbReference type="GO" id="GO:0005634">
    <property type="term" value="C:nucleus"/>
    <property type="evidence" value="ECO:0007669"/>
    <property type="project" value="UniProtKB-SubCell"/>
</dbReference>
<dbReference type="GO" id="GO:0009378">
    <property type="term" value="F:four-way junction helicase activity"/>
    <property type="evidence" value="ECO:0007669"/>
    <property type="project" value="TreeGrafter"/>
</dbReference>
<keyword evidence="10" id="KW-0067">ATP-binding</keyword>
<feature type="compositionally biased region" description="Basic and acidic residues" evidence="17">
    <location>
        <begin position="1"/>
        <end position="14"/>
    </location>
</feature>
<dbReference type="FunFam" id="3.40.50.300:FF:003558">
    <property type="entry name" value="Predicted protein"/>
    <property type="match status" value="1"/>
</dbReference>
<dbReference type="InParanoid" id="A0A1E7EUD2"/>
<dbReference type="Gene3D" id="1.10.150.80">
    <property type="entry name" value="HRDC domain"/>
    <property type="match status" value="1"/>
</dbReference>
<keyword evidence="8 22" id="KW-0347">Helicase</keyword>
<dbReference type="GO" id="GO:0008270">
    <property type="term" value="F:zinc ion binding"/>
    <property type="evidence" value="ECO:0007669"/>
    <property type="project" value="UniProtKB-KW"/>
</dbReference>
<dbReference type="AlphaFoldDB" id="A0A1E7EUD2"/>
<dbReference type="NCBIfam" id="TIGR00614">
    <property type="entry name" value="recQ_fam"/>
    <property type="match status" value="1"/>
</dbReference>
<dbReference type="GO" id="GO:0043138">
    <property type="term" value="F:3'-5' DNA helicase activity"/>
    <property type="evidence" value="ECO:0007669"/>
    <property type="project" value="UniProtKB-EC"/>
</dbReference>
<dbReference type="Pfam" id="PF16124">
    <property type="entry name" value="RecQ_Zn_bind"/>
    <property type="match status" value="1"/>
</dbReference>
<dbReference type="SMART" id="SM00956">
    <property type="entry name" value="RQC"/>
    <property type="match status" value="1"/>
</dbReference>
<keyword evidence="5" id="KW-0547">Nucleotide-binding</keyword>
<name>A0A1E7EUD2_9STRA</name>
<dbReference type="InterPro" id="IPR001650">
    <property type="entry name" value="Helicase_C-like"/>
</dbReference>
<dbReference type="GO" id="GO:0005737">
    <property type="term" value="C:cytoplasm"/>
    <property type="evidence" value="ECO:0007669"/>
    <property type="project" value="TreeGrafter"/>
</dbReference>
<feature type="compositionally biased region" description="Low complexity" evidence="17">
    <location>
        <begin position="364"/>
        <end position="392"/>
    </location>
</feature>
<feature type="compositionally biased region" description="Low complexity" evidence="17">
    <location>
        <begin position="317"/>
        <end position="356"/>
    </location>
</feature>
<dbReference type="GO" id="GO:0005524">
    <property type="term" value="F:ATP binding"/>
    <property type="evidence" value="ECO:0007669"/>
    <property type="project" value="UniProtKB-KW"/>
</dbReference>
<dbReference type="Pfam" id="PF06839">
    <property type="entry name" value="Zn_ribbon_GRF"/>
    <property type="match status" value="1"/>
</dbReference>
<keyword evidence="9" id="KW-0862">Zinc</keyword>
<dbReference type="EC" id="5.6.2.4" evidence="15"/>
<dbReference type="PROSITE" id="PS51194">
    <property type="entry name" value="HELICASE_CTER"/>
    <property type="match status" value="1"/>
</dbReference>
<evidence type="ECO:0000256" key="9">
    <source>
        <dbReference type="ARBA" id="ARBA00022833"/>
    </source>
</evidence>
<dbReference type="InterPro" id="IPR044876">
    <property type="entry name" value="HRDC_dom_sf"/>
</dbReference>
<sequence>MKDNRQYHREKIRQENSSSSSAETNRTATQRRQHDVIGSFDYAIRPDGEILSEFLWTQRRLEGKSFTFIDERPAIIGEQLSSSSSTISSDISLAKIETMIKNTSLRYEKLSSLPEEPTFMKPSFTSSLSSSLPSLNVTPPASLQQQQQQQQQNNHNQNSKENSYNMNSNNAKLPYNNMMNQQQPNSHHKQSYHPSANDQVASTKPSAVSSSSGPASNFANHHSNNNNNNKYNDDPIVQDDDYDDIIANLNVEEALSQHKKTTNSSHFESTKNNMYSGFDYGSNSGRDYSNGGGGGGNNNNNNSTINNHGQQREPFRNSNYDSNSSSFNNQSSSNFNTSNNSSSVERSSYFESSSSSGRDTYATNGNNNNSNNHNQSTIDNNPRGNNNNNNNNGDGTPLCPGHSQPCRVFTANTSTNMGRQFFKCSLPEGQNCDFFQWKDGDVEENNWNDNNHNNNNVNNYSSSGSGSGTSGGNILDMYEENQRVFGHRTFRKGQQLVIEKAIQGKDVFVLMPTGGGKSLCYQLPAWCCPGLAVVISPLLSLIQDQVQSLTKYGVKSVFFSSHQDYQTEQVDINRQLNQTTAHGGVKLLYLTPEKLRHSNQMQSILRRLYNKGLISRFVVDEAHCLSDWGHDFRPDYNQLGVLRKDYPGVPLMALTATANKKVVNDAIGALGMLRKKDGKVIDAIADLIASRPKDSGVIYCLSRKNCEQVAEKLRGKLREKKCGHVGVSYYHAELDPQERERRHKQWSSGRINVLCATVAFGMGIDKPDVRYVIHYSMPKSITHYYQESGRAGRDGDNADCILFYSYKDKQVLEKMIRSGNGGRYSPSIQRKIDQLYGCLNYCEDDFRCRRTMQLEFFGETFDRAKCNKTCDNCKAGRLADNRDMTKEAISIINLFNSASRKKRNTSGITMLQLTDLYRGSKSKAITKNYTTSGLEGYGAGSKYKKDEVERITHKMIFDRILIENSVENTGGFTSDYVSLGDAAPPLQNGSKRFFVEFPQKVVAAGKPDKQQKKATNKRSSSKNPSSRTAKKSKSLQKTEREDIGGLQFEEIGVGDSDDDDDSILENSNVSANNTEKLQSVLPHHHTKKLVDQLKTLVQMWANEEQVMGNNVQYWNILTGEDIKTIASHAPITVGELTTLGILGQAKVEEYGARIVKPIKSYVANEGLEEHLAVKRAAKPSKEDSGSNVSKKIDQSTIIEIEDDDDEDPFDDGGIDWAAVVP</sequence>
<dbReference type="InterPro" id="IPR027417">
    <property type="entry name" value="P-loop_NTPase"/>
</dbReference>
<evidence type="ECO:0000256" key="14">
    <source>
        <dbReference type="ARBA" id="ARBA00034617"/>
    </source>
</evidence>
<protein>
    <recommendedName>
        <fullName evidence="15">DNA 3'-5' helicase</fullName>
        <ecNumber evidence="15">5.6.2.4</ecNumber>
    </recommendedName>
</protein>
<keyword evidence="23" id="KW-1185">Reference proteome</keyword>
<dbReference type="Pfam" id="PF00271">
    <property type="entry name" value="Helicase_C"/>
    <property type="match status" value="1"/>
</dbReference>
<evidence type="ECO:0000256" key="12">
    <source>
        <dbReference type="ARBA" id="ARBA00023235"/>
    </source>
</evidence>
<evidence type="ECO:0000313" key="23">
    <source>
        <dbReference type="Proteomes" id="UP000095751"/>
    </source>
</evidence>
<comment type="subcellular location">
    <subcellularLocation>
        <location evidence="2">Nucleus</location>
    </subcellularLocation>
</comment>
<dbReference type="KEGG" id="fcy:FRACYDRAFT_248290"/>
<feature type="compositionally biased region" description="Polar residues" evidence="17">
    <location>
        <begin position="15"/>
        <end position="30"/>
    </location>
</feature>
<evidence type="ECO:0000256" key="5">
    <source>
        <dbReference type="ARBA" id="ARBA00022741"/>
    </source>
</evidence>
<dbReference type="PANTHER" id="PTHR13710:SF153">
    <property type="entry name" value="RECQ-LIKE DNA HELICASE BLM"/>
    <property type="match status" value="1"/>
</dbReference>
<evidence type="ECO:0000259" key="18">
    <source>
        <dbReference type="PROSITE" id="PS50967"/>
    </source>
</evidence>
<dbReference type="GO" id="GO:0006260">
    <property type="term" value="P:DNA replication"/>
    <property type="evidence" value="ECO:0007669"/>
    <property type="project" value="InterPro"/>
</dbReference>
<evidence type="ECO:0000256" key="17">
    <source>
        <dbReference type="SAM" id="MobiDB-lite"/>
    </source>
</evidence>
<dbReference type="OrthoDB" id="10261556at2759"/>
<dbReference type="SUPFAM" id="SSF46785">
    <property type="entry name" value="Winged helix' DNA-binding domain"/>
    <property type="match status" value="1"/>
</dbReference>
<keyword evidence="7" id="KW-0378">Hydrolase</keyword>
<feature type="domain" description="GRF-type" evidence="21">
    <location>
        <begin position="399"/>
        <end position="441"/>
    </location>
</feature>
<accession>A0A1E7EUD2</accession>
<dbReference type="InterPro" id="IPR002121">
    <property type="entry name" value="HRDC_dom"/>
</dbReference>
<dbReference type="InterPro" id="IPR018982">
    <property type="entry name" value="RQC_domain"/>
</dbReference>
<dbReference type="PROSITE" id="PS51192">
    <property type="entry name" value="HELICASE_ATP_BIND_1"/>
    <property type="match status" value="1"/>
</dbReference>
<keyword evidence="4" id="KW-0479">Metal-binding</keyword>
<feature type="compositionally biased region" description="Acidic residues" evidence="17">
    <location>
        <begin position="1199"/>
        <end position="1213"/>
    </location>
</feature>
<evidence type="ECO:0000256" key="15">
    <source>
        <dbReference type="ARBA" id="ARBA00034808"/>
    </source>
</evidence>
<evidence type="ECO:0000256" key="2">
    <source>
        <dbReference type="ARBA" id="ARBA00004123"/>
    </source>
</evidence>
<evidence type="ECO:0000256" key="16">
    <source>
        <dbReference type="PROSITE-ProRule" id="PRU01343"/>
    </source>
</evidence>
<dbReference type="InterPro" id="IPR004589">
    <property type="entry name" value="DNA_helicase_ATP-dep_RecQ"/>
</dbReference>
<dbReference type="InterPro" id="IPR036388">
    <property type="entry name" value="WH-like_DNA-bd_sf"/>
</dbReference>
<dbReference type="SUPFAM" id="SSF47819">
    <property type="entry name" value="HRDC-like"/>
    <property type="match status" value="1"/>
</dbReference>
<comment type="similarity">
    <text evidence="3">Belongs to the helicase family. RecQ subfamily.</text>
</comment>
<evidence type="ECO:0000256" key="4">
    <source>
        <dbReference type="ARBA" id="ARBA00022723"/>
    </source>
</evidence>
<dbReference type="Gene3D" id="3.40.50.300">
    <property type="entry name" value="P-loop containing nucleotide triphosphate hydrolases"/>
    <property type="match status" value="2"/>
</dbReference>
<proteinExistence type="inferred from homology"/>
<feature type="region of interest" description="Disordered" evidence="17">
    <location>
        <begin position="1"/>
        <end position="32"/>
    </location>
</feature>
<feature type="domain" description="Helicase ATP-binding" evidence="19">
    <location>
        <begin position="498"/>
        <end position="676"/>
    </location>
</feature>
<evidence type="ECO:0000259" key="21">
    <source>
        <dbReference type="PROSITE" id="PS51999"/>
    </source>
</evidence>